<gene>
    <name evidence="6" type="ORF">GSPATT00039315001</name>
</gene>
<feature type="domain" description="Alpha-type protein kinase" evidence="5">
    <location>
        <begin position="301"/>
        <end position="394"/>
    </location>
</feature>
<organism evidence="6 7">
    <name type="scientific">Paramecium tetraurelia</name>
    <dbReference type="NCBI Taxonomy" id="5888"/>
    <lineage>
        <taxon>Eukaryota</taxon>
        <taxon>Sar</taxon>
        <taxon>Alveolata</taxon>
        <taxon>Ciliophora</taxon>
        <taxon>Intramacronucleata</taxon>
        <taxon>Oligohymenophorea</taxon>
        <taxon>Peniculida</taxon>
        <taxon>Parameciidae</taxon>
        <taxon>Paramecium</taxon>
    </lineage>
</organism>
<dbReference type="EMBL" id="CT868322">
    <property type="protein sequence ID" value="CAK79297.1"/>
    <property type="molecule type" value="Genomic_DNA"/>
</dbReference>
<dbReference type="GeneID" id="5032479"/>
<dbReference type="KEGG" id="ptm:GSPATT00039315001"/>
<keyword evidence="1" id="KW-0723">Serine/threonine-protein kinase</keyword>
<dbReference type="OMA" id="CDKRIEH"/>
<dbReference type="GO" id="GO:0005524">
    <property type="term" value="F:ATP binding"/>
    <property type="evidence" value="ECO:0007669"/>
    <property type="project" value="InterPro"/>
</dbReference>
<dbReference type="InParanoid" id="A0D8D0"/>
<dbReference type="InterPro" id="IPR052969">
    <property type="entry name" value="Thr-specific_kinase-like"/>
</dbReference>
<dbReference type="SUPFAM" id="SSF56112">
    <property type="entry name" value="Protein kinase-like (PK-like)"/>
    <property type="match status" value="1"/>
</dbReference>
<dbReference type="GO" id="GO:0004674">
    <property type="term" value="F:protein serine/threonine kinase activity"/>
    <property type="evidence" value="ECO:0007669"/>
    <property type="project" value="UniProtKB-KW"/>
</dbReference>
<dbReference type="Pfam" id="PF02816">
    <property type="entry name" value="Alpha_kinase"/>
    <property type="match status" value="1"/>
</dbReference>
<dbReference type="Proteomes" id="UP000000600">
    <property type="component" value="Unassembled WGS sequence"/>
</dbReference>
<name>A0D8D0_PARTE</name>
<evidence type="ECO:0000313" key="6">
    <source>
        <dbReference type="EMBL" id="CAK79297.1"/>
    </source>
</evidence>
<reference evidence="6 7" key="1">
    <citation type="journal article" date="2006" name="Nature">
        <title>Global trends of whole-genome duplications revealed by the ciliate Paramecium tetraurelia.</title>
        <authorList>
            <consortium name="Genoscope"/>
            <person name="Aury J.-M."/>
            <person name="Jaillon O."/>
            <person name="Duret L."/>
            <person name="Noel B."/>
            <person name="Jubin C."/>
            <person name="Porcel B.M."/>
            <person name="Segurens B."/>
            <person name="Daubin V."/>
            <person name="Anthouard V."/>
            <person name="Aiach N."/>
            <person name="Arnaiz O."/>
            <person name="Billaut A."/>
            <person name="Beisson J."/>
            <person name="Blanc I."/>
            <person name="Bouhouche K."/>
            <person name="Camara F."/>
            <person name="Duharcourt S."/>
            <person name="Guigo R."/>
            <person name="Gogendeau D."/>
            <person name="Katinka M."/>
            <person name="Keller A.-M."/>
            <person name="Kissmehl R."/>
            <person name="Klotz C."/>
            <person name="Koll F."/>
            <person name="Le Moue A."/>
            <person name="Lepere C."/>
            <person name="Malinsky S."/>
            <person name="Nowacki M."/>
            <person name="Nowak J.K."/>
            <person name="Plattner H."/>
            <person name="Poulain J."/>
            <person name="Ruiz F."/>
            <person name="Serrano V."/>
            <person name="Zagulski M."/>
            <person name="Dessen P."/>
            <person name="Betermier M."/>
            <person name="Weissenbach J."/>
            <person name="Scarpelli C."/>
            <person name="Schachter V."/>
            <person name="Sperling L."/>
            <person name="Meyer E."/>
            <person name="Cohen J."/>
            <person name="Wincker P."/>
        </authorList>
    </citation>
    <scope>NUCLEOTIDE SEQUENCE [LARGE SCALE GENOMIC DNA]</scope>
    <source>
        <strain evidence="6 7">Stock d4-2</strain>
    </source>
</reference>
<evidence type="ECO:0000313" key="7">
    <source>
        <dbReference type="Proteomes" id="UP000000600"/>
    </source>
</evidence>
<keyword evidence="7" id="KW-1185">Reference proteome</keyword>
<evidence type="ECO:0000256" key="2">
    <source>
        <dbReference type="ARBA" id="ARBA00022679"/>
    </source>
</evidence>
<protein>
    <recommendedName>
        <fullName evidence="5">Alpha-type protein kinase domain-containing protein</fullName>
    </recommendedName>
</protein>
<dbReference type="PANTHER" id="PTHR47763">
    <property type="entry name" value="ALPHA-PROTEIN KINASE VWKA"/>
    <property type="match status" value="1"/>
</dbReference>
<keyword evidence="3" id="KW-0418">Kinase</keyword>
<feature type="compositionally biased region" description="Basic and acidic residues" evidence="4">
    <location>
        <begin position="157"/>
        <end position="176"/>
    </location>
</feature>
<dbReference type="RefSeq" id="XP_001446694.1">
    <property type="nucleotide sequence ID" value="XM_001446657.1"/>
</dbReference>
<dbReference type="OrthoDB" id="430683at2759"/>
<feature type="region of interest" description="Disordered" evidence="4">
    <location>
        <begin position="156"/>
        <end position="182"/>
    </location>
</feature>
<dbReference type="HOGENOM" id="CLU_620351_0_0_1"/>
<evidence type="ECO:0000256" key="1">
    <source>
        <dbReference type="ARBA" id="ARBA00022527"/>
    </source>
</evidence>
<proteinExistence type="predicted"/>
<evidence type="ECO:0000256" key="4">
    <source>
        <dbReference type="SAM" id="MobiDB-lite"/>
    </source>
</evidence>
<dbReference type="PANTHER" id="PTHR47763:SF1">
    <property type="entry name" value="DUF659 DOMAIN-CONTAINING PROTEIN"/>
    <property type="match status" value="1"/>
</dbReference>
<keyword evidence="2" id="KW-0808">Transferase</keyword>
<accession>A0D8D0</accession>
<dbReference type="InterPro" id="IPR004166">
    <property type="entry name" value="a-kinase_dom"/>
</dbReference>
<sequence length="442" mass="52463">MNLFQQVCLNNSCKAVNRVYCLKCDKRIEHFACQNNLKDEKGLIGFFEDIGKKIELYIEKLQESLQEILENFNELTYKLRDKYQYNQQRLQELNESKLKTIIDEIFQFQSDFEKGLEKEIQNCSKEMLIQLNNWIKKLSTPIAQYTSQLLEPSISESRLKERKQETPNKSLKEMKQPQKQTQLLDECPKRQEYERYIEYHPSVFQKKKKATLRDPDILQEVFKHLPEYTKFELDPKINKIQNTFKFLSIEINQQSFDSNITQIQRLRIPDDYTVTCHGDRCCVRTLQPLIFSENKEIVTFKDDVFILKKNIGIKQRQMNEAIQESKSHLISKRLMQKFVLQLNEKGCKIPPIIFSDLLILKENEKIFWIAERLQKGDFVRYNSDQGYINSDDNLLSNTTLVIWIIQFAICKEQVVFLQIRQSIHKVGVFKNMIAAMKVQVII</sequence>
<dbReference type="AlphaFoldDB" id="A0D8D0"/>
<dbReference type="InterPro" id="IPR011009">
    <property type="entry name" value="Kinase-like_dom_sf"/>
</dbReference>
<evidence type="ECO:0000259" key="5">
    <source>
        <dbReference type="Pfam" id="PF02816"/>
    </source>
</evidence>
<evidence type="ECO:0000256" key="3">
    <source>
        <dbReference type="ARBA" id="ARBA00022777"/>
    </source>
</evidence>